<dbReference type="SUPFAM" id="SSF56672">
    <property type="entry name" value="DNA/RNA polymerases"/>
    <property type="match status" value="1"/>
</dbReference>
<keyword evidence="3" id="KW-1185">Reference proteome</keyword>
<proteinExistence type="predicted"/>
<dbReference type="PANTHER" id="PTHR31635">
    <property type="entry name" value="REVERSE TRANSCRIPTASE DOMAIN-CONTAINING PROTEIN-RELATED"/>
    <property type="match status" value="1"/>
</dbReference>
<dbReference type="Gene3D" id="3.60.10.10">
    <property type="entry name" value="Endonuclease/exonuclease/phosphatase"/>
    <property type="match status" value="1"/>
</dbReference>
<dbReference type="AlphaFoldDB" id="A0A8C5QAX5"/>
<accession>A0A8C5QAX5</accession>
<dbReference type="OrthoDB" id="2205812at2759"/>
<dbReference type="GO" id="GO:0003824">
    <property type="term" value="F:catalytic activity"/>
    <property type="evidence" value="ECO:0007669"/>
    <property type="project" value="InterPro"/>
</dbReference>
<dbReference type="InterPro" id="IPR000477">
    <property type="entry name" value="RT_dom"/>
</dbReference>
<sequence>MKIITYNVKGLNLPVKRHSLYRDLRSHDVDVACIQETHFRHLDHPRLTVPQYQKQYHSTFRSKARGVTILIHNRLQFELHRILKDPGGRYIILVCTINSRAYTLVSAYAPNTSQHQFLSRLLHKAQEVRTGALIVCGDFNLSVDPSIDRSRGGERPRNSASLRKFREILGQYDLYDTWRLLNPTARDYSFRSKVHNCYTRIDYFFIPGSVLPHVLDSSILPLTWSDHAPVLLTLGEEYQGYARPPWRLREDLLNNEQVKHDMTEALTNYFCENSTPEMSPVVVWQAHKAVLRDVCMRWAARLRREYQRHRLDILTTLHNLDTQNKSAPSSSLAEKIDTQLHLLSDLETSTYVRRMNRLNATYYTFNNKPGRLLARRLKPPCPQKRILSLTSACGPISNPRDIANEFARYYEALYNLDVNEDITPPTQLLVTQYLDRIHLPALSSTQSDRMSSPITEEELSSAIKSLPKHKAPGPDGFPGIYYSTFAPQLLPHLLAAYRTVREEGAFPTDMLRAHIVTLPKPGKTPNCCANMRPISLLNVDLKLYSTILAERLQRVLPTLIAQDQVGFVRGRQGPDSTKKLLNLLHTMQQGNQPSLILSLDAEKAFDRVSWLFLHMVLRRFGLPETFLNAIQALYSTPSARVLTAGFLSDEFVINNGTRQGCPLSPLLYNMALEPLAQAIRQSDLVRGVSIGPTEYKLNLYADDVLLTLTAPDDSIPALHTELGLYGAVSYHLVNTLKTQAFPINVTPAHLRTLRGLYDFDWKSSYITYLGLRITPDVNGLFVHNHERIFRETRSILHQWRSREVSWMGRMAAVKMMVLPKILYVMRSLPIRVPRLYLDKFQTLLMRYVWANKRPRVPRKLLYLRHRDGGLNMTCIHKYYWASLLASSMALFHSTPMPQWLTIESANMSGHTLLNIMWIPPRHRPKTPHALPSTELHLQAWDRHFSLFTAHSRLSMAMPLTALRYLLPHTRLGSWIRGGMTHLHHLFEPAAILPFQKLQQTYDLPTSQFLTYRQLHSYMTSQGVGSELRATLPLLSTTELMCLDPLSTTKHITHFYGILNTPVVASRWTFQAAWERAISKSFSPSQWAQAHMYAVGASRCATLVETQRKVMYGWYHTPSRLHRMDPGVSEVCWRCDSEVGSMGHLWWDCAVVAPLWKDVTSLISEVLGQPVKYQPEVLLLGMVRLPRPHLKMMFIIVSTTLLLLARLWKSAEVPTLRQLTTLLDKYRNFDVKATALSGLRPPAKDPWAVWDIHKIYKACGL</sequence>
<dbReference type="InterPro" id="IPR036691">
    <property type="entry name" value="Endo/exonu/phosph_ase_sf"/>
</dbReference>
<reference evidence="2" key="2">
    <citation type="submission" date="2025-09" db="UniProtKB">
        <authorList>
            <consortium name="Ensembl"/>
        </authorList>
    </citation>
    <scope>IDENTIFICATION</scope>
</reference>
<dbReference type="GeneTree" id="ENSGT00940000163630"/>
<name>A0A8C5QAX5_9ANUR</name>
<evidence type="ECO:0000259" key="1">
    <source>
        <dbReference type="PROSITE" id="PS50878"/>
    </source>
</evidence>
<protein>
    <recommendedName>
        <fullName evidence="1">Reverse transcriptase domain-containing protein</fullName>
    </recommendedName>
</protein>
<evidence type="ECO:0000313" key="2">
    <source>
        <dbReference type="Ensembl" id="ENSLLEP00000034567.1"/>
    </source>
</evidence>
<organism evidence="2 3">
    <name type="scientific">Leptobrachium leishanense</name>
    <name type="common">Leishan spiny toad</name>
    <dbReference type="NCBI Taxonomy" id="445787"/>
    <lineage>
        <taxon>Eukaryota</taxon>
        <taxon>Metazoa</taxon>
        <taxon>Chordata</taxon>
        <taxon>Craniata</taxon>
        <taxon>Vertebrata</taxon>
        <taxon>Euteleostomi</taxon>
        <taxon>Amphibia</taxon>
        <taxon>Batrachia</taxon>
        <taxon>Anura</taxon>
        <taxon>Pelobatoidea</taxon>
        <taxon>Megophryidae</taxon>
        <taxon>Leptobrachium</taxon>
    </lineage>
</organism>
<dbReference type="Pfam" id="PF03372">
    <property type="entry name" value="Exo_endo_phos"/>
    <property type="match status" value="1"/>
</dbReference>
<dbReference type="PROSITE" id="PS50878">
    <property type="entry name" value="RT_POL"/>
    <property type="match status" value="1"/>
</dbReference>
<dbReference type="InterPro" id="IPR043502">
    <property type="entry name" value="DNA/RNA_pol_sf"/>
</dbReference>
<evidence type="ECO:0000313" key="3">
    <source>
        <dbReference type="Proteomes" id="UP000694569"/>
    </source>
</evidence>
<dbReference type="CDD" id="cd01650">
    <property type="entry name" value="RT_nLTR_like"/>
    <property type="match status" value="1"/>
</dbReference>
<dbReference type="SUPFAM" id="SSF56219">
    <property type="entry name" value="DNase I-like"/>
    <property type="match status" value="1"/>
</dbReference>
<dbReference type="InterPro" id="IPR005135">
    <property type="entry name" value="Endo/exonuclease/phosphatase"/>
</dbReference>
<dbReference type="Pfam" id="PF00078">
    <property type="entry name" value="RVT_1"/>
    <property type="match status" value="1"/>
</dbReference>
<dbReference type="PANTHER" id="PTHR31635:SF196">
    <property type="entry name" value="REVERSE TRANSCRIPTASE DOMAIN-CONTAINING PROTEIN-RELATED"/>
    <property type="match status" value="1"/>
</dbReference>
<dbReference type="CDD" id="cd09076">
    <property type="entry name" value="L1-EN"/>
    <property type="match status" value="1"/>
</dbReference>
<dbReference type="Proteomes" id="UP000694569">
    <property type="component" value="Unplaced"/>
</dbReference>
<dbReference type="Ensembl" id="ENSLLET00000035881.1">
    <property type="protein sequence ID" value="ENSLLEP00000034567.1"/>
    <property type="gene ID" value="ENSLLEG00000021860.1"/>
</dbReference>
<feature type="domain" description="Reverse transcriptase" evidence="1">
    <location>
        <begin position="499"/>
        <end position="773"/>
    </location>
</feature>
<reference evidence="2" key="1">
    <citation type="submission" date="2025-08" db="UniProtKB">
        <authorList>
            <consortium name="Ensembl"/>
        </authorList>
    </citation>
    <scope>IDENTIFICATION</scope>
</reference>